<evidence type="ECO:0000256" key="4">
    <source>
        <dbReference type="SAM" id="MobiDB-lite"/>
    </source>
</evidence>
<dbReference type="AlphaFoldDB" id="A0AAU7VM89"/>
<dbReference type="CDD" id="cd07045">
    <property type="entry name" value="BMC_CcmK_like"/>
    <property type="match status" value="1"/>
</dbReference>
<dbReference type="PROSITE" id="PS51930">
    <property type="entry name" value="BMC_2"/>
    <property type="match status" value="1"/>
</dbReference>
<dbReference type="Gene3D" id="3.30.70.1710">
    <property type="match status" value="1"/>
</dbReference>
<feature type="domain" description="BMC" evidence="5">
    <location>
        <begin position="3"/>
        <end position="89"/>
    </location>
</feature>
<reference evidence="6" key="1">
    <citation type="journal article" date="2013" name="Extremophiles">
        <title>Proteinivorax tanatarense gen. nov., sp. nov., an anaerobic, haloalkaliphilic, proteolytic bacterium isolated from a decaying algal bloom, and proposal of Proteinivoraceae fam. nov.</title>
        <authorList>
            <person name="Kevbrin V."/>
            <person name="Boltyanskaya Y."/>
            <person name="Zhilina T."/>
            <person name="Kolganova T."/>
            <person name="Lavrentjeva E."/>
            <person name="Kuznetsov B."/>
        </authorList>
    </citation>
    <scope>NUCLEOTIDE SEQUENCE</scope>
    <source>
        <strain evidence="6">Z-910T</strain>
    </source>
</reference>
<dbReference type="EMBL" id="CP158367">
    <property type="protein sequence ID" value="XBX75190.1"/>
    <property type="molecule type" value="Genomic_DNA"/>
</dbReference>
<dbReference type="InterPro" id="IPR044872">
    <property type="entry name" value="CcmK/CsoS1_BMC"/>
</dbReference>
<dbReference type="Pfam" id="PF00936">
    <property type="entry name" value="BMC"/>
    <property type="match status" value="1"/>
</dbReference>
<dbReference type="GO" id="GO:0031469">
    <property type="term" value="C:bacterial microcompartment"/>
    <property type="evidence" value="ECO:0007669"/>
    <property type="project" value="UniProtKB-SubCell"/>
</dbReference>
<accession>A0AAU7VM89</accession>
<dbReference type="SMART" id="SM00877">
    <property type="entry name" value="BMC"/>
    <property type="match status" value="1"/>
</dbReference>
<feature type="region of interest" description="Disordered" evidence="4">
    <location>
        <begin position="118"/>
        <end position="139"/>
    </location>
</feature>
<evidence type="ECO:0000256" key="3">
    <source>
        <dbReference type="PROSITE-ProRule" id="PRU01278"/>
    </source>
</evidence>
<evidence type="ECO:0000256" key="1">
    <source>
        <dbReference type="ARBA" id="ARBA00024322"/>
    </source>
</evidence>
<name>A0AAU7VM89_9FIRM</name>
<dbReference type="InterPro" id="IPR050575">
    <property type="entry name" value="BMC_shell"/>
</dbReference>
<dbReference type="PANTHER" id="PTHR33941:SF11">
    <property type="entry name" value="BACTERIAL MICROCOMPARTMENT SHELL PROTEIN PDUJ"/>
    <property type="match status" value="1"/>
</dbReference>
<protein>
    <submittedName>
        <fullName evidence="6">BMC domain-containing protein</fullName>
    </submittedName>
</protein>
<dbReference type="InterPro" id="IPR000249">
    <property type="entry name" value="BMC_dom"/>
</dbReference>
<comment type="subcellular location">
    <subcellularLocation>
        <location evidence="1">Bacterial microcompartment</location>
    </subcellularLocation>
</comment>
<organism evidence="6">
    <name type="scientific">Proteinivorax tanatarense</name>
    <dbReference type="NCBI Taxonomy" id="1260629"/>
    <lineage>
        <taxon>Bacteria</taxon>
        <taxon>Bacillati</taxon>
        <taxon>Bacillota</taxon>
        <taxon>Clostridia</taxon>
        <taxon>Eubacteriales</taxon>
        <taxon>Proteinivoracaceae</taxon>
        <taxon>Proteinivorax</taxon>
    </lineage>
</organism>
<proteinExistence type="inferred from homology"/>
<evidence type="ECO:0000313" key="6">
    <source>
        <dbReference type="EMBL" id="XBX75190.1"/>
    </source>
</evidence>
<evidence type="ECO:0000256" key="2">
    <source>
        <dbReference type="ARBA" id="ARBA00024446"/>
    </source>
</evidence>
<reference evidence="6" key="2">
    <citation type="submission" date="2024-06" db="EMBL/GenBank/DDBJ databases">
        <authorList>
            <person name="Petrova K.O."/>
            <person name="Toshchakov S.V."/>
            <person name="Boltjanskaja Y.V."/>
            <person name="Kevbrin V."/>
        </authorList>
    </citation>
    <scope>NUCLEOTIDE SEQUENCE</scope>
    <source>
        <strain evidence="6">Z-910T</strain>
    </source>
</reference>
<dbReference type="PANTHER" id="PTHR33941">
    <property type="entry name" value="PROPANEDIOL UTILIZATION PROTEIN PDUA"/>
    <property type="match status" value="1"/>
</dbReference>
<gene>
    <name evidence="6" type="ORF">PRVXT_000297</name>
</gene>
<sequence length="209" mass="22896">MQALGFIETKGLIMAVESADAMVKAANVNLVEKNYVGGGLVYIAVAGDVGAVKAAVEAGVAAIEKIDRSLLISHHVIPRHHQELSNIIATAKEKPKPKSVEEPKTVKIEQKKPEEVAKFEGKKAKPKAKESEKKSVTPELKLDKLNKATVDKAVSDHGKEKTLKALAKVKVSELRKLAREYKDFGIIGRNISKANKNVLTKEFKKYYSK</sequence>
<dbReference type="SUPFAM" id="SSF143414">
    <property type="entry name" value="CcmK-like"/>
    <property type="match status" value="1"/>
</dbReference>
<dbReference type="RefSeq" id="WP_350343935.1">
    <property type="nucleotide sequence ID" value="NZ_CP158367.1"/>
</dbReference>
<comment type="similarity">
    <text evidence="3">Belongs to the bacterial microcompartments protein family.</text>
</comment>
<keyword evidence="2" id="KW-1283">Bacterial microcompartment</keyword>
<dbReference type="InterPro" id="IPR037233">
    <property type="entry name" value="CcmK-like_sf"/>
</dbReference>
<evidence type="ECO:0000259" key="5">
    <source>
        <dbReference type="PROSITE" id="PS51930"/>
    </source>
</evidence>